<name>A0A422N1X9_9TRYP</name>
<proteinExistence type="predicted"/>
<comment type="caution">
    <text evidence="2">The sequence shown here is derived from an EMBL/GenBank/DDBJ whole genome shotgun (WGS) entry which is preliminary data.</text>
</comment>
<dbReference type="AlphaFoldDB" id="A0A422N1X9"/>
<accession>A0A422N1X9</accession>
<dbReference type="OrthoDB" id="273298at2759"/>
<keyword evidence="3" id="KW-1185">Reference proteome</keyword>
<feature type="region of interest" description="Disordered" evidence="1">
    <location>
        <begin position="41"/>
        <end position="66"/>
    </location>
</feature>
<reference evidence="2 3" key="1">
    <citation type="journal article" date="2018" name="BMC Genomics">
        <title>Genomic comparison of Trypanosoma conorhini and Trypanosoma rangeli to Trypanosoma cruzi strains of high and low virulence.</title>
        <authorList>
            <person name="Bradwell K.R."/>
            <person name="Koparde V.N."/>
            <person name="Matveyev A.V."/>
            <person name="Serrano M.G."/>
            <person name="Alves J.M."/>
            <person name="Parikh H."/>
            <person name="Huang B."/>
            <person name="Lee V."/>
            <person name="Espinosa-Alvarez O."/>
            <person name="Ortiz P.A."/>
            <person name="Costa-Martins A.G."/>
            <person name="Teixeira M.M."/>
            <person name="Buck G.A."/>
        </authorList>
    </citation>
    <scope>NUCLEOTIDE SEQUENCE [LARGE SCALE GENOMIC DNA]</scope>
    <source>
        <strain evidence="2 3">025E</strain>
    </source>
</reference>
<evidence type="ECO:0000313" key="2">
    <source>
        <dbReference type="EMBL" id="RNE99482.1"/>
    </source>
</evidence>
<protein>
    <submittedName>
        <fullName evidence="2">Uncharacterized protein</fullName>
    </submittedName>
</protein>
<gene>
    <name evidence="2" type="ORF">Tco025E_09037</name>
</gene>
<evidence type="ECO:0000313" key="3">
    <source>
        <dbReference type="Proteomes" id="UP000284403"/>
    </source>
</evidence>
<dbReference type="Proteomes" id="UP000284403">
    <property type="component" value="Unassembled WGS sequence"/>
</dbReference>
<dbReference type="GeneID" id="40322648"/>
<organism evidence="2 3">
    <name type="scientific">Trypanosoma conorhini</name>
    <dbReference type="NCBI Taxonomy" id="83891"/>
    <lineage>
        <taxon>Eukaryota</taxon>
        <taxon>Discoba</taxon>
        <taxon>Euglenozoa</taxon>
        <taxon>Kinetoplastea</taxon>
        <taxon>Metakinetoplastina</taxon>
        <taxon>Trypanosomatida</taxon>
        <taxon>Trypanosomatidae</taxon>
        <taxon>Trypanosoma</taxon>
    </lineage>
</organism>
<sequence>MQRSKPVVFALDTEFLKTHGHVLTRAVAFVPFSSTSGAAHEPQADARAVATRAPLPSASPPSPSMLRRQTLRRSTVFGVPIILSLTPAEVMRRADVLPCGHSLAVELRTALAHGERLRAIQERHTRPDAEAALGTATGVTRTALGAARVSPTAFNSLCPYSIPNIRRADVSWFEALYSAAVHSTDFREATRRLAHLKAYGKGRRQERSLSFLLRQHPALLQDVLRESFSSAEAWCAWLRMCGDLVERELHRVAEEYRRSSASTASLFAPAMAMEGGREPGAVLYKECASAEELSLELSRLWRSLLRHGGGTKLYTYGDMDARAIQDTLRLGCCVPARPSLDADQLLASPYEAKVVDVTRHTLFAASGFRASPRVIPRLGDALEKAAAIDEAAARLLAQSDPHNPVWDAKALACIAVASGICRW</sequence>
<dbReference type="RefSeq" id="XP_029224047.1">
    <property type="nucleotide sequence ID" value="XM_029375864.1"/>
</dbReference>
<dbReference type="EMBL" id="MKKU01000953">
    <property type="protein sequence ID" value="RNE99482.1"/>
    <property type="molecule type" value="Genomic_DNA"/>
</dbReference>
<evidence type="ECO:0000256" key="1">
    <source>
        <dbReference type="SAM" id="MobiDB-lite"/>
    </source>
</evidence>